<evidence type="ECO:0000256" key="2">
    <source>
        <dbReference type="SAM" id="Phobius"/>
    </source>
</evidence>
<reference evidence="3" key="1">
    <citation type="submission" date="2021-10" db="EMBL/GenBank/DDBJ databases">
        <title>Evolutionary history and lifestyle of the vertebrate symbiont Limosilactobacillus reuteri.</title>
        <authorList>
            <person name="Zheng J."/>
            <person name="Li F."/>
            <person name="Gaenzle M."/>
            <person name="Walter J."/>
        </authorList>
    </citation>
    <scope>NUCLEOTIDE SEQUENCE</scope>
    <source>
        <strain evidence="3">GQ_1_3_1</strain>
    </source>
</reference>
<feature type="transmembrane region" description="Helical" evidence="2">
    <location>
        <begin position="12"/>
        <end position="34"/>
    </location>
</feature>
<accession>A0AAW4X521</accession>
<gene>
    <name evidence="3" type="ORF">LMB76_03960</name>
</gene>
<keyword evidence="1" id="KW-0175">Coiled coil</keyword>
<dbReference type="AlphaFoldDB" id="A0AAW4X521"/>
<dbReference type="RefSeq" id="WP_228340698.1">
    <property type="nucleotide sequence ID" value="NZ_JAJGWA010000115.1"/>
</dbReference>
<keyword evidence="2" id="KW-0812">Transmembrane</keyword>
<dbReference type="Proteomes" id="UP001198026">
    <property type="component" value="Unassembled WGS sequence"/>
</dbReference>
<feature type="coiled-coil region" evidence="1">
    <location>
        <begin position="108"/>
        <end position="135"/>
    </location>
</feature>
<organism evidence="3 4">
    <name type="scientific">Limosilactobacillus reuteri</name>
    <name type="common">Lactobacillus reuteri</name>
    <dbReference type="NCBI Taxonomy" id="1598"/>
    <lineage>
        <taxon>Bacteria</taxon>
        <taxon>Bacillati</taxon>
        <taxon>Bacillota</taxon>
        <taxon>Bacilli</taxon>
        <taxon>Lactobacillales</taxon>
        <taxon>Lactobacillaceae</taxon>
        <taxon>Limosilactobacillus</taxon>
    </lineage>
</organism>
<evidence type="ECO:0000313" key="4">
    <source>
        <dbReference type="Proteomes" id="UP001198026"/>
    </source>
</evidence>
<dbReference type="EMBL" id="JAJGWB010000114">
    <property type="protein sequence ID" value="MCC4477373.1"/>
    <property type="molecule type" value="Genomic_DNA"/>
</dbReference>
<comment type="caution">
    <text evidence="3">The sequence shown here is derived from an EMBL/GenBank/DDBJ whole genome shotgun (WGS) entry which is preliminary data.</text>
</comment>
<protein>
    <submittedName>
        <fullName evidence="3">Uncharacterized protein</fullName>
    </submittedName>
</protein>
<name>A0AAW4X521_LIMRT</name>
<keyword evidence="2" id="KW-1133">Transmembrane helix</keyword>
<evidence type="ECO:0000256" key="1">
    <source>
        <dbReference type="SAM" id="Coils"/>
    </source>
</evidence>
<evidence type="ECO:0000313" key="3">
    <source>
        <dbReference type="EMBL" id="MCC4477373.1"/>
    </source>
</evidence>
<keyword evidence="2" id="KW-0472">Membrane</keyword>
<sequence length="196" mass="22785">MIVMQASQNSLSMINSGLTAAIISGIVAFIGYIINAVMQSRNNSKLLTKQEEIAKMQNDEKLFYEKQIEWANETRKLIAKFVTDCIELNRYIKIAHNLGEETYKGKELQKYVEKADKMSERVEKLTLNLQEETTLIRLYLFHEKDNYEAMVRNKMLAVEQYFSKGQAIPDSELNVFVDVARQMFNHQMEELRTKTA</sequence>
<proteinExistence type="predicted"/>